<dbReference type="Pfam" id="PF01782">
    <property type="entry name" value="RimM"/>
    <property type="match status" value="1"/>
</dbReference>
<dbReference type="EMBL" id="AP027732">
    <property type="protein sequence ID" value="BDZ51179.1"/>
    <property type="molecule type" value="Genomic_DNA"/>
</dbReference>
<evidence type="ECO:0000313" key="4">
    <source>
        <dbReference type="EMBL" id="BDZ51179.1"/>
    </source>
</evidence>
<feature type="compositionally biased region" description="Acidic residues" evidence="1">
    <location>
        <begin position="152"/>
        <end position="163"/>
    </location>
</feature>
<evidence type="ECO:0000256" key="1">
    <source>
        <dbReference type="SAM" id="MobiDB-lite"/>
    </source>
</evidence>
<dbReference type="InterPro" id="IPR056792">
    <property type="entry name" value="PRC_RimM"/>
</dbReference>
<dbReference type="Pfam" id="PF24986">
    <property type="entry name" value="PRC_RimM"/>
    <property type="match status" value="1"/>
</dbReference>
<feature type="region of interest" description="Disordered" evidence="1">
    <location>
        <begin position="132"/>
        <end position="163"/>
    </location>
</feature>
<feature type="domain" description="RimM N-terminal" evidence="2">
    <location>
        <begin position="8"/>
        <end position="49"/>
    </location>
</feature>
<dbReference type="PANTHER" id="PTHR33692:SF1">
    <property type="entry name" value="RIBOSOME MATURATION FACTOR RIMM"/>
    <property type="match status" value="1"/>
</dbReference>
<evidence type="ECO:0000259" key="2">
    <source>
        <dbReference type="Pfam" id="PF01782"/>
    </source>
</evidence>
<sequence length="163" mass="17556">MPKESPWHDKTIELAELRWYNSHPVGFFKGIDDRTAAETLVKAILWVEHEGIEVSDEPDAWFDHQLVGLSVVREGVEVGTVSRVDHLPAQDLLAVDSPSGEVLVPFVSAIVPSVDLAAGVITVTPPIGLFEEVPDDELADEKTSAQAGAEGEAQDPADPAPED</sequence>
<dbReference type="Gene3D" id="2.30.30.240">
    <property type="entry name" value="PRC-barrel domain"/>
    <property type="match status" value="1"/>
</dbReference>
<keyword evidence="5" id="KW-1185">Reference proteome</keyword>
<accession>A0ABN6Y1H8</accession>
<dbReference type="InterPro" id="IPR011961">
    <property type="entry name" value="RimM"/>
</dbReference>
<feature type="domain" description="Ribosome maturation factor RimM PRC barrel" evidence="3">
    <location>
        <begin position="64"/>
        <end position="129"/>
    </location>
</feature>
<dbReference type="NCBIfam" id="TIGR02273">
    <property type="entry name" value="16S_RimM"/>
    <property type="match status" value="1"/>
</dbReference>
<evidence type="ECO:0000259" key="3">
    <source>
        <dbReference type="Pfam" id="PF24986"/>
    </source>
</evidence>
<dbReference type="Proteomes" id="UP001321486">
    <property type="component" value="Chromosome"/>
</dbReference>
<organism evidence="4 5">
    <name type="scientific">Frondihabitans sucicola</name>
    <dbReference type="NCBI Taxonomy" id="1268041"/>
    <lineage>
        <taxon>Bacteria</taxon>
        <taxon>Bacillati</taxon>
        <taxon>Actinomycetota</taxon>
        <taxon>Actinomycetes</taxon>
        <taxon>Micrococcales</taxon>
        <taxon>Microbacteriaceae</taxon>
        <taxon>Frondihabitans</taxon>
    </lineage>
</organism>
<dbReference type="SUPFAM" id="SSF50346">
    <property type="entry name" value="PRC-barrel domain"/>
    <property type="match status" value="1"/>
</dbReference>
<evidence type="ECO:0008006" key="6">
    <source>
        <dbReference type="Google" id="ProtNLM"/>
    </source>
</evidence>
<dbReference type="InterPro" id="IPR011033">
    <property type="entry name" value="PRC_barrel-like_sf"/>
</dbReference>
<proteinExistence type="predicted"/>
<dbReference type="InterPro" id="IPR002676">
    <property type="entry name" value="RimM_N"/>
</dbReference>
<dbReference type="PANTHER" id="PTHR33692">
    <property type="entry name" value="RIBOSOME MATURATION FACTOR RIMM"/>
    <property type="match status" value="1"/>
</dbReference>
<name>A0ABN6Y1H8_9MICO</name>
<evidence type="ECO:0000313" key="5">
    <source>
        <dbReference type="Proteomes" id="UP001321486"/>
    </source>
</evidence>
<reference evidence="5" key="1">
    <citation type="journal article" date="2019" name="Int. J. Syst. Evol. Microbiol.">
        <title>The Global Catalogue of Microorganisms (GCM) 10K type strain sequencing project: providing services to taxonomists for standard genome sequencing and annotation.</title>
        <authorList>
            <consortium name="The Broad Institute Genomics Platform"/>
            <consortium name="The Broad Institute Genome Sequencing Center for Infectious Disease"/>
            <person name="Wu L."/>
            <person name="Ma J."/>
        </authorList>
    </citation>
    <scope>NUCLEOTIDE SEQUENCE [LARGE SCALE GENOMIC DNA]</scope>
    <source>
        <strain evidence="5">NBRC 108728</strain>
    </source>
</reference>
<protein>
    <recommendedName>
        <fullName evidence="6">Ribosome maturation factor RimM</fullName>
    </recommendedName>
</protein>
<gene>
    <name evidence="4" type="ORF">GCM10025867_34200</name>
</gene>